<dbReference type="OrthoDB" id="5311848at2759"/>
<dbReference type="GeneID" id="70179571"/>
<evidence type="ECO:0000256" key="10">
    <source>
        <dbReference type="ARBA" id="ARBA00023136"/>
    </source>
</evidence>
<organism evidence="13 14">
    <name type="scientific">Microdochium trichocladiopsis</name>
    <dbReference type="NCBI Taxonomy" id="1682393"/>
    <lineage>
        <taxon>Eukaryota</taxon>
        <taxon>Fungi</taxon>
        <taxon>Dikarya</taxon>
        <taxon>Ascomycota</taxon>
        <taxon>Pezizomycotina</taxon>
        <taxon>Sordariomycetes</taxon>
        <taxon>Xylariomycetidae</taxon>
        <taxon>Xylariales</taxon>
        <taxon>Microdochiaceae</taxon>
        <taxon>Microdochium</taxon>
    </lineage>
</organism>
<gene>
    <name evidence="13" type="ORF">B0I36DRAFT_244012</name>
</gene>
<evidence type="ECO:0000256" key="2">
    <source>
        <dbReference type="ARBA" id="ARBA00004126"/>
    </source>
</evidence>
<dbReference type="EMBL" id="JAGTJQ010000006">
    <property type="protein sequence ID" value="KAH7029502.1"/>
    <property type="molecule type" value="Genomic_DNA"/>
</dbReference>
<dbReference type="GO" id="GO:0005789">
    <property type="term" value="C:endoplasmic reticulum membrane"/>
    <property type="evidence" value="ECO:0007669"/>
    <property type="project" value="UniProtKB-SubCell"/>
</dbReference>
<dbReference type="GO" id="GO:0031965">
    <property type="term" value="C:nuclear membrane"/>
    <property type="evidence" value="ECO:0007669"/>
    <property type="project" value="UniProtKB-SubCell"/>
</dbReference>
<dbReference type="GO" id="GO:0000742">
    <property type="term" value="P:karyogamy involved in conjugation with cellular fusion"/>
    <property type="evidence" value="ECO:0007669"/>
    <property type="project" value="InterPro"/>
</dbReference>
<evidence type="ECO:0000256" key="11">
    <source>
        <dbReference type="ARBA" id="ARBA00023180"/>
    </source>
</evidence>
<keyword evidence="7" id="KW-0732">Signal</keyword>
<keyword evidence="11" id="KW-0325">Glycoprotein</keyword>
<comment type="function">
    <text evidence="1">Required for nuclear membrane fusion during karyogamy.</text>
</comment>
<dbReference type="Proteomes" id="UP000756346">
    <property type="component" value="Unassembled WGS sequence"/>
</dbReference>
<keyword evidence="14" id="KW-1185">Reference proteome</keyword>
<evidence type="ECO:0000256" key="12">
    <source>
        <dbReference type="ARBA" id="ARBA00023242"/>
    </source>
</evidence>
<evidence type="ECO:0000256" key="1">
    <source>
        <dbReference type="ARBA" id="ARBA00003389"/>
    </source>
</evidence>
<evidence type="ECO:0000256" key="4">
    <source>
        <dbReference type="ARBA" id="ARBA00010473"/>
    </source>
</evidence>
<proteinExistence type="inferred from homology"/>
<dbReference type="AlphaFoldDB" id="A0A9P9BPR1"/>
<evidence type="ECO:0000256" key="5">
    <source>
        <dbReference type="ARBA" id="ARBA00022459"/>
    </source>
</evidence>
<keyword evidence="12" id="KW-0539">Nucleus</keyword>
<dbReference type="PANTHER" id="PTHR28012">
    <property type="entry name" value="NUCLEAR FUSION PROTEIN KAR5"/>
    <property type="match status" value="1"/>
</dbReference>
<evidence type="ECO:0000256" key="8">
    <source>
        <dbReference type="ARBA" id="ARBA00022824"/>
    </source>
</evidence>
<reference evidence="13" key="1">
    <citation type="journal article" date="2021" name="Nat. Commun.">
        <title>Genetic determinants of endophytism in the Arabidopsis root mycobiome.</title>
        <authorList>
            <person name="Mesny F."/>
            <person name="Miyauchi S."/>
            <person name="Thiergart T."/>
            <person name="Pickel B."/>
            <person name="Atanasova L."/>
            <person name="Karlsson M."/>
            <person name="Huettel B."/>
            <person name="Barry K.W."/>
            <person name="Haridas S."/>
            <person name="Chen C."/>
            <person name="Bauer D."/>
            <person name="Andreopoulos W."/>
            <person name="Pangilinan J."/>
            <person name="LaButti K."/>
            <person name="Riley R."/>
            <person name="Lipzen A."/>
            <person name="Clum A."/>
            <person name="Drula E."/>
            <person name="Henrissat B."/>
            <person name="Kohler A."/>
            <person name="Grigoriev I.V."/>
            <person name="Martin F.M."/>
            <person name="Hacquard S."/>
        </authorList>
    </citation>
    <scope>NUCLEOTIDE SEQUENCE</scope>
    <source>
        <strain evidence="13">MPI-CAGE-CH-0230</strain>
    </source>
</reference>
<evidence type="ECO:0000256" key="7">
    <source>
        <dbReference type="ARBA" id="ARBA00022729"/>
    </source>
</evidence>
<comment type="caution">
    <text evidence="13">The sequence shown here is derived from an EMBL/GenBank/DDBJ whole genome shotgun (WGS) entry which is preliminary data.</text>
</comment>
<dbReference type="RefSeq" id="XP_046011790.1">
    <property type="nucleotide sequence ID" value="XM_046150025.1"/>
</dbReference>
<keyword evidence="6" id="KW-0812">Transmembrane</keyword>
<comment type="subcellular location">
    <subcellularLocation>
        <location evidence="3">Endoplasmic reticulum membrane</location>
    </subcellularLocation>
    <subcellularLocation>
        <location evidence="2">Nucleus membrane</location>
    </subcellularLocation>
</comment>
<evidence type="ECO:0000256" key="3">
    <source>
        <dbReference type="ARBA" id="ARBA00004586"/>
    </source>
</evidence>
<evidence type="ECO:0000256" key="6">
    <source>
        <dbReference type="ARBA" id="ARBA00022692"/>
    </source>
</evidence>
<sequence>MSAAQRRHKDSTSQGLQNHSRLFEAAKKASGEILALDAEPVCHTVAARFLANNCQVLEGKDDASVLTDSGRHIRDFLESYAVSLAICDLERGNKTIPAECTMFRESSLVQFPVQTTAHLHVTSDEIQACLSTFASSAVVWGTYISHKQNALRFCEAAMSENSRAQSIRLFQRVTQIMGAMVEFFDTTWEKHLSSIVAAVQQAVAEQLNSLTAGLARVQEGLQLSNDYITHKLQVSLEGLGLSVLNVERGLEEMLRNLTVVAIQSQADAEEAYQHALKTFNEEASLAILAVAAEARKSVAEMGRELLNLGTQEVTKSRMAELEEGIYNSSAMVESQSLRIKDNNQQLSKVRKATSKINDDLKEAMSSASDIGSSLSTRFFSSPLWSVGWFSIASLILGSYGLPPSMIRNGGLVAFGK</sequence>
<comment type="similarity">
    <text evidence="4">Belongs to the KAR5 family.</text>
</comment>
<evidence type="ECO:0000313" key="14">
    <source>
        <dbReference type="Proteomes" id="UP000756346"/>
    </source>
</evidence>
<dbReference type="PANTHER" id="PTHR28012:SF1">
    <property type="entry name" value="NUCLEAR FUSION PROTEIN KAR5"/>
    <property type="match status" value="1"/>
</dbReference>
<accession>A0A9P9BPR1</accession>
<keyword evidence="5" id="KW-0415">Karyogamy</keyword>
<dbReference type="InterPro" id="IPR007292">
    <property type="entry name" value="Nuclear_fusion_Kar5"/>
</dbReference>
<keyword evidence="10" id="KW-0472">Membrane</keyword>
<keyword evidence="9" id="KW-1133">Transmembrane helix</keyword>
<keyword evidence="8" id="KW-0256">Endoplasmic reticulum</keyword>
<evidence type="ECO:0008006" key="15">
    <source>
        <dbReference type="Google" id="ProtNLM"/>
    </source>
</evidence>
<protein>
    <recommendedName>
        <fullName evidence="15">Nuclear membrane fusion protein Kar5</fullName>
    </recommendedName>
</protein>
<dbReference type="GO" id="GO:0048288">
    <property type="term" value="P:nuclear membrane fusion involved in karyogamy"/>
    <property type="evidence" value="ECO:0007669"/>
    <property type="project" value="InterPro"/>
</dbReference>
<name>A0A9P9BPR1_9PEZI</name>
<evidence type="ECO:0000313" key="13">
    <source>
        <dbReference type="EMBL" id="KAH7029502.1"/>
    </source>
</evidence>
<evidence type="ECO:0000256" key="9">
    <source>
        <dbReference type="ARBA" id="ARBA00022989"/>
    </source>
</evidence>